<organism evidence="5 6">
    <name type="scientific">Candidatus Desulfatibia vada</name>
    <dbReference type="NCBI Taxonomy" id="2841696"/>
    <lineage>
        <taxon>Bacteria</taxon>
        <taxon>Pseudomonadati</taxon>
        <taxon>Thermodesulfobacteriota</taxon>
        <taxon>Desulfobacteria</taxon>
        <taxon>Desulfobacterales</taxon>
        <taxon>Desulfobacterales incertae sedis</taxon>
        <taxon>Candidatus Desulfatibia</taxon>
    </lineage>
</organism>
<dbReference type="InterPro" id="IPR029056">
    <property type="entry name" value="Ribokinase-like"/>
</dbReference>
<comment type="caution">
    <text evidence="5">The sequence shown here is derived from an EMBL/GenBank/DDBJ whole genome shotgun (WGS) entry which is preliminary data.</text>
</comment>
<dbReference type="EMBL" id="JACNIG010000190">
    <property type="protein sequence ID" value="MBC8431900.1"/>
    <property type="molecule type" value="Genomic_DNA"/>
</dbReference>
<name>A0A8J6TSA6_9BACT</name>
<dbReference type="InterPro" id="IPR011611">
    <property type="entry name" value="PfkB_dom"/>
</dbReference>
<evidence type="ECO:0000313" key="6">
    <source>
        <dbReference type="Proteomes" id="UP000605201"/>
    </source>
</evidence>
<proteinExistence type="inferred from homology"/>
<dbReference type="AlphaFoldDB" id="A0A8J6TSA6"/>
<keyword evidence="3" id="KW-0418">Kinase</keyword>
<dbReference type="InterPro" id="IPR002173">
    <property type="entry name" value="Carboh/pur_kinase_PfkB_CS"/>
</dbReference>
<reference evidence="5 6" key="1">
    <citation type="submission" date="2020-08" db="EMBL/GenBank/DDBJ databases">
        <title>Bridging the membrane lipid divide: bacteria of the FCB group superphylum have the potential to synthesize archaeal ether lipids.</title>
        <authorList>
            <person name="Villanueva L."/>
            <person name="Von Meijenfeldt F.A.B."/>
            <person name="Westbye A.B."/>
            <person name="Yadav S."/>
            <person name="Hopmans E.C."/>
            <person name="Dutilh B.E."/>
            <person name="Sinninghe Damste J.S."/>
        </authorList>
    </citation>
    <scope>NUCLEOTIDE SEQUENCE [LARGE SCALE GENOMIC DNA]</scope>
    <source>
        <strain evidence="5">NIOZ-UU17</strain>
    </source>
</reference>
<dbReference type="SUPFAM" id="SSF53613">
    <property type="entry name" value="Ribokinase-like"/>
    <property type="match status" value="1"/>
</dbReference>
<dbReference type="InterPro" id="IPR050306">
    <property type="entry name" value="PfkB_Carbo_kinase"/>
</dbReference>
<comment type="similarity">
    <text evidence="1">Belongs to the carbohydrate kinase PfkB family.</text>
</comment>
<gene>
    <name evidence="5" type="ORF">H8D96_08260</name>
</gene>
<evidence type="ECO:0000313" key="5">
    <source>
        <dbReference type="EMBL" id="MBC8431900.1"/>
    </source>
</evidence>
<accession>A0A8J6TSA6</accession>
<dbReference type="PANTHER" id="PTHR43085">
    <property type="entry name" value="HEXOKINASE FAMILY MEMBER"/>
    <property type="match status" value="1"/>
</dbReference>
<dbReference type="PROSITE" id="PS00583">
    <property type="entry name" value="PFKB_KINASES_1"/>
    <property type="match status" value="1"/>
</dbReference>
<sequence length="299" mass="33416">MICVVGEILFDVFPSYIRLGGAPFNFAFHLKNLGFPVRFISRIGNDPDGKKILGLLEMYRFDLNDIQLDDIHPTGTVRVKLDEYGVPQFRITSNVAYDYIEFIPEVHRELIRQAELVYFGSLVQRSQQGFENVQKIIAGKTSSAVGFYDINLRPDCYNDRLISESLLRANAIKLNQEEFEELKRLMMFGKNSRSFVQHLLDAYGLNIISLTKGHEGSDLYTRNGNFSIDAAKPEMVADSVGAGDAYAAMLAAGLIKNMPPEIIIQNASAFASSICEIKGAIPGTEAFYEPFQPMFADGE</sequence>
<feature type="domain" description="Carbohydrate kinase PfkB" evidence="4">
    <location>
        <begin position="19"/>
        <end position="283"/>
    </location>
</feature>
<evidence type="ECO:0000259" key="4">
    <source>
        <dbReference type="Pfam" id="PF00294"/>
    </source>
</evidence>
<dbReference type="Proteomes" id="UP000605201">
    <property type="component" value="Unassembled WGS sequence"/>
</dbReference>
<dbReference type="Gene3D" id="3.40.1190.20">
    <property type="match status" value="1"/>
</dbReference>
<evidence type="ECO:0000256" key="3">
    <source>
        <dbReference type="ARBA" id="ARBA00022777"/>
    </source>
</evidence>
<evidence type="ECO:0000256" key="2">
    <source>
        <dbReference type="ARBA" id="ARBA00022679"/>
    </source>
</evidence>
<dbReference type="PANTHER" id="PTHR43085:SF57">
    <property type="entry name" value="CARBOHYDRATE KINASE PFKB DOMAIN-CONTAINING PROTEIN"/>
    <property type="match status" value="1"/>
</dbReference>
<protein>
    <recommendedName>
        <fullName evidence="4">Carbohydrate kinase PfkB domain-containing protein</fullName>
    </recommendedName>
</protein>
<evidence type="ECO:0000256" key="1">
    <source>
        <dbReference type="ARBA" id="ARBA00010688"/>
    </source>
</evidence>
<dbReference type="Pfam" id="PF00294">
    <property type="entry name" value="PfkB"/>
    <property type="match status" value="1"/>
</dbReference>
<dbReference type="GO" id="GO:0016301">
    <property type="term" value="F:kinase activity"/>
    <property type="evidence" value="ECO:0007669"/>
    <property type="project" value="UniProtKB-KW"/>
</dbReference>
<keyword evidence="2" id="KW-0808">Transferase</keyword>